<dbReference type="Proteomes" id="UP000064525">
    <property type="component" value="Chromosome I"/>
</dbReference>
<dbReference type="RefSeq" id="WP_334085124.1">
    <property type="nucleotide sequence ID" value="NZ_CAPSAE010000005.1"/>
</dbReference>
<reference evidence="2" key="1">
    <citation type="submission" date="2015-11" db="EMBL/GenBank/DDBJ databases">
        <authorList>
            <person name="Anvar S.Y."/>
        </authorList>
    </citation>
    <scope>NUCLEOTIDE SEQUENCE [LARGE SCALE GENOMIC DNA]</scope>
</reference>
<dbReference type="AlphaFoldDB" id="A0A0S4PXR9"/>
<protein>
    <submittedName>
        <fullName evidence="1">Uncharacterized protein</fullName>
    </submittedName>
</protein>
<evidence type="ECO:0000313" key="2">
    <source>
        <dbReference type="Proteomes" id="UP000064525"/>
    </source>
</evidence>
<gene>
    <name evidence="1" type="ORF">BN2458_PEG1667</name>
</gene>
<dbReference type="KEGG" id="hty:BN2458_PEG1667"/>
<organism evidence="1 2">
    <name type="scientific">Helicobacter typhlonius</name>
    <dbReference type="NCBI Taxonomy" id="76936"/>
    <lineage>
        <taxon>Bacteria</taxon>
        <taxon>Pseudomonadati</taxon>
        <taxon>Campylobacterota</taxon>
        <taxon>Epsilonproteobacteria</taxon>
        <taxon>Campylobacterales</taxon>
        <taxon>Helicobacteraceae</taxon>
        <taxon>Helicobacter</taxon>
    </lineage>
</organism>
<name>A0A0S4PXR9_9HELI</name>
<dbReference type="EMBL" id="LN907858">
    <property type="protein sequence ID" value="CUU40550.1"/>
    <property type="molecule type" value="Genomic_DNA"/>
</dbReference>
<proteinExistence type="predicted"/>
<sequence length="46" mass="5287">MSENCIQNCKIYAKTMPKSPSLYSKSSAYFNIFIKLFILESALYVT</sequence>
<evidence type="ECO:0000313" key="1">
    <source>
        <dbReference type="EMBL" id="CUU40550.1"/>
    </source>
</evidence>
<dbReference type="PATRIC" id="fig|76936.10.peg.1628"/>
<accession>A0A0S4PXR9</accession>